<dbReference type="Gene3D" id="3.90.1170.20">
    <property type="entry name" value="Quinolinate phosphoribosyl transferase, N-terminal domain"/>
    <property type="match status" value="1"/>
</dbReference>
<dbReference type="GO" id="GO:0005737">
    <property type="term" value="C:cytoplasm"/>
    <property type="evidence" value="ECO:0007669"/>
    <property type="project" value="TreeGrafter"/>
</dbReference>
<dbReference type="InterPro" id="IPR006242">
    <property type="entry name" value="ModD"/>
</dbReference>
<feature type="domain" description="Quinolinate phosphoribosyl transferase N-terminal" evidence="7">
    <location>
        <begin position="26"/>
        <end position="109"/>
    </location>
</feature>
<accession>H8FU53</accession>
<evidence type="ECO:0000256" key="2">
    <source>
        <dbReference type="ARBA" id="ARBA00019205"/>
    </source>
</evidence>
<name>H8FU53_MAGML</name>
<protein>
    <recommendedName>
        <fullName evidence="2">Putative pyrophosphorylase ModD</fullName>
    </recommendedName>
</protein>
<dbReference type="Gene3D" id="3.20.20.70">
    <property type="entry name" value="Aldolase class I"/>
    <property type="match status" value="1"/>
</dbReference>
<gene>
    <name evidence="8" type="ORF">PHAMO_30047</name>
</gene>
<comment type="caution">
    <text evidence="8">The sequence shown here is derived from an EMBL/GenBank/DDBJ whole genome shotgun (WGS) entry which is preliminary data.</text>
</comment>
<dbReference type="NCBIfam" id="TIGR01334">
    <property type="entry name" value="modD"/>
    <property type="match status" value="1"/>
</dbReference>
<dbReference type="EMBL" id="CAHP01000023">
    <property type="protein sequence ID" value="CCG41891.1"/>
    <property type="molecule type" value="Genomic_DNA"/>
</dbReference>
<evidence type="ECO:0000256" key="4">
    <source>
        <dbReference type="ARBA" id="ARBA00022679"/>
    </source>
</evidence>
<evidence type="ECO:0000259" key="6">
    <source>
        <dbReference type="Pfam" id="PF01729"/>
    </source>
</evidence>
<evidence type="ECO:0000256" key="1">
    <source>
        <dbReference type="ARBA" id="ARBA00009400"/>
    </source>
</evidence>
<dbReference type="GO" id="GO:0009435">
    <property type="term" value="P:NAD+ biosynthetic process"/>
    <property type="evidence" value="ECO:0007669"/>
    <property type="project" value="InterPro"/>
</dbReference>
<dbReference type="PANTHER" id="PTHR32179">
    <property type="entry name" value="NICOTINATE-NUCLEOTIDE PYROPHOSPHORYLASE [CARBOXYLATING]"/>
    <property type="match status" value="1"/>
</dbReference>
<dbReference type="Pfam" id="PF01729">
    <property type="entry name" value="QRPTase_C"/>
    <property type="match status" value="1"/>
</dbReference>
<dbReference type="InterPro" id="IPR022412">
    <property type="entry name" value="Quinolinate_PRibosylTrfase_N"/>
</dbReference>
<reference evidence="8 9" key="1">
    <citation type="journal article" date="2012" name="J. Bacteriol.">
        <title>Draft Genome Sequence of the Purple Photosynthetic Bacterium Phaeospirillum molischianum DSM120, a Particularly Versatile Bacterium.</title>
        <authorList>
            <person name="Duquesne K."/>
            <person name="Prima V."/>
            <person name="Ji B."/>
            <person name="Rouy Z."/>
            <person name="Medigue C."/>
            <person name="Talla E."/>
            <person name="Sturgis J.N."/>
        </authorList>
    </citation>
    <scope>NUCLEOTIDE SEQUENCE [LARGE SCALE GENOMIC DNA]</scope>
    <source>
        <strain evidence="9">DSM120</strain>
    </source>
</reference>
<dbReference type="PIRSF" id="PIRSF006250">
    <property type="entry name" value="NadC_ModD"/>
    <property type="match status" value="1"/>
</dbReference>
<dbReference type="GO" id="GO:0004514">
    <property type="term" value="F:nicotinate-nucleotide diphosphorylase (carboxylating) activity"/>
    <property type="evidence" value="ECO:0007669"/>
    <property type="project" value="InterPro"/>
</dbReference>
<dbReference type="eggNOG" id="COG0157">
    <property type="taxonomic scope" value="Bacteria"/>
</dbReference>
<dbReference type="PANTHER" id="PTHR32179:SF4">
    <property type="entry name" value="PYROPHOSPHORYLASE MODD-RELATED"/>
    <property type="match status" value="1"/>
</dbReference>
<dbReference type="InterPro" id="IPR027277">
    <property type="entry name" value="NadC/ModD"/>
</dbReference>
<dbReference type="InterPro" id="IPR036068">
    <property type="entry name" value="Nicotinate_pribotase-like_C"/>
</dbReference>
<dbReference type="STRING" id="1150626.PHAMO_30047"/>
<organism evidence="8 9">
    <name type="scientific">Magnetospirillum molischianum DSM 120</name>
    <dbReference type="NCBI Taxonomy" id="1150626"/>
    <lineage>
        <taxon>Bacteria</taxon>
        <taxon>Pseudomonadati</taxon>
        <taxon>Pseudomonadota</taxon>
        <taxon>Alphaproteobacteria</taxon>
        <taxon>Rhodospirillales</taxon>
        <taxon>Rhodospirillaceae</taxon>
        <taxon>Magnetospirillum</taxon>
    </lineage>
</organism>
<dbReference type="GO" id="GO:0034213">
    <property type="term" value="P:quinolinate catabolic process"/>
    <property type="evidence" value="ECO:0007669"/>
    <property type="project" value="TreeGrafter"/>
</dbReference>
<keyword evidence="4 5" id="KW-0808">Transferase</keyword>
<comment type="similarity">
    <text evidence="1 5">Belongs to the NadC/ModD family.</text>
</comment>
<dbReference type="AlphaFoldDB" id="H8FU53"/>
<dbReference type="RefSeq" id="WP_002729369.1">
    <property type="nucleotide sequence ID" value="NZ_CAHP01000023.1"/>
</dbReference>
<dbReference type="SUPFAM" id="SSF54675">
    <property type="entry name" value="Nicotinate/Quinolinate PRTase N-terminal domain-like"/>
    <property type="match status" value="1"/>
</dbReference>
<evidence type="ECO:0000256" key="5">
    <source>
        <dbReference type="PIRNR" id="PIRNR006250"/>
    </source>
</evidence>
<feature type="domain" description="Quinolinate phosphoribosyl transferase C-terminal" evidence="6">
    <location>
        <begin position="111"/>
        <end position="276"/>
    </location>
</feature>
<dbReference type="SUPFAM" id="SSF51690">
    <property type="entry name" value="Nicotinate/Quinolinate PRTase C-terminal domain-like"/>
    <property type="match status" value="1"/>
</dbReference>
<evidence type="ECO:0000313" key="8">
    <source>
        <dbReference type="EMBL" id="CCG41891.1"/>
    </source>
</evidence>
<proteinExistence type="inferred from homology"/>
<dbReference type="InterPro" id="IPR037128">
    <property type="entry name" value="Quinolinate_PRibosylTase_N_sf"/>
</dbReference>
<dbReference type="Pfam" id="PF02749">
    <property type="entry name" value="QRPTase_N"/>
    <property type="match status" value="1"/>
</dbReference>
<evidence type="ECO:0000313" key="9">
    <source>
        <dbReference type="Proteomes" id="UP000004169"/>
    </source>
</evidence>
<keyword evidence="9" id="KW-1185">Reference proteome</keyword>
<evidence type="ECO:0000259" key="7">
    <source>
        <dbReference type="Pfam" id="PF02749"/>
    </source>
</evidence>
<dbReference type="InterPro" id="IPR013785">
    <property type="entry name" value="Aldolase_TIM"/>
</dbReference>
<keyword evidence="3 5" id="KW-0328">Glycosyltransferase</keyword>
<dbReference type="InterPro" id="IPR002638">
    <property type="entry name" value="Quinolinate_PRibosylTrfase_C"/>
</dbReference>
<evidence type="ECO:0000256" key="3">
    <source>
        <dbReference type="ARBA" id="ARBA00022676"/>
    </source>
</evidence>
<sequence>MSPSCPYILPDTELDRFFIEDVPFGDLTSRTLGLGHQPGRMLFQARGAMVACCTEEAARLIERAGGRVGRCVPSGIPCGPGDDLLIATGPAAALLAAWKVAQTLVETASGIATAAATIVAMARAVAPGISVACTRKTLPGSRAVAVKAILAGGASPHRLGLSDSVLLFPEHRAFFPDQPLDTLIAELKAACPERKIVVEVTDAKGAVAAAEARADVVQLEKFSPDAVAWVINAIGKRACVVAAAGGVNAANAAAYAAAGADVLVTSSPYWAPPADVAVTISPE</sequence>
<dbReference type="Proteomes" id="UP000004169">
    <property type="component" value="Unassembled WGS sequence"/>
</dbReference>
<dbReference type="FunFam" id="3.20.20.70:FF:000030">
    <property type="entry name" value="Nicotinate-nucleotide pyrophosphorylase, carboxylating"/>
    <property type="match status" value="1"/>
</dbReference>